<organism evidence="3">
    <name type="scientific">human gut metagenome</name>
    <dbReference type="NCBI Taxonomy" id="408170"/>
    <lineage>
        <taxon>unclassified sequences</taxon>
        <taxon>metagenomes</taxon>
        <taxon>organismal metagenomes</taxon>
    </lineage>
</organism>
<proteinExistence type="predicted"/>
<accession>K1U0M7</accession>
<reference evidence="3" key="1">
    <citation type="journal article" date="2013" name="Environ. Microbiol.">
        <title>Microbiota from the distal guts of lean and obese adolescents exhibit partial functional redundancy besides clear differences in community structure.</title>
        <authorList>
            <person name="Ferrer M."/>
            <person name="Ruiz A."/>
            <person name="Lanza F."/>
            <person name="Haange S.B."/>
            <person name="Oberbach A."/>
            <person name="Till H."/>
            <person name="Bargiela R."/>
            <person name="Campoy C."/>
            <person name="Segura M.T."/>
            <person name="Richter M."/>
            <person name="von Bergen M."/>
            <person name="Seifert J."/>
            <person name="Suarez A."/>
        </authorList>
    </citation>
    <scope>NUCLEOTIDE SEQUENCE</scope>
</reference>
<feature type="transmembrane region" description="Helical" evidence="2">
    <location>
        <begin position="49"/>
        <end position="71"/>
    </location>
</feature>
<feature type="transmembrane region" description="Helical" evidence="2">
    <location>
        <begin position="16"/>
        <end position="37"/>
    </location>
</feature>
<protein>
    <submittedName>
        <fullName evidence="3">Glutamate/gamma-aminobutyrate antiporter</fullName>
    </submittedName>
</protein>
<evidence type="ECO:0000256" key="1">
    <source>
        <dbReference type="SAM" id="MobiDB-lite"/>
    </source>
</evidence>
<sequence length="117" mass="12576">MKSAPRPFRLGKGNGMMWFIGSLGFCGSLLAFVLSFVPPGQIATGSSAVWYSVLVIGCLVMVGAPFVIYALRKPSWRDPKAAADFAPFHWEEAPDKGSPATATDSAHTIKNRKSDKS</sequence>
<keyword evidence="2" id="KW-1133">Transmembrane helix</keyword>
<evidence type="ECO:0000256" key="2">
    <source>
        <dbReference type="SAM" id="Phobius"/>
    </source>
</evidence>
<comment type="caution">
    <text evidence="3">The sequence shown here is derived from an EMBL/GenBank/DDBJ whole genome shotgun (WGS) entry which is preliminary data.</text>
</comment>
<dbReference type="EMBL" id="AJWY01002042">
    <property type="protein sequence ID" value="EKC78852.1"/>
    <property type="molecule type" value="Genomic_DNA"/>
</dbReference>
<feature type="region of interest" description="Disordered" evidence="1">
    <location>
        <begin position="92"/>
        <end position="117"/>
    </location>
</feature>
<evidence type="ECO:0000313" key="3">
    <source>
        <dbReference type="EMBL" id="EKC78852.1"/>
    </source>
</evidence>
<keyword evidence="2" id="KW-0812">Transmembrane</keyword>
<dbReference type="AlphaFoldDB" id="K1U0M7"/>
<name>K1U0M7_9ZZZZ</name>
<keyword evidence="2" id="KW-0472">Membrane</keyword>
<gene>
    <name evidence="3" type="ORF">LEA_03057</name>
</gene>